<dbReference type="EMBL" id="AP026867">
    <property type="protein sequence ID" value="BDS15156.1"/>
    <property type="molecule type" value="Genomic_DNA"/>
</dbReference>
<proteinExistence type="predicted"/>
<gene>
    <name evidence="1" type="ORF">AsAng_0059400</name>
</gene>
<dbReference type="AlphaFoldDB" id="A0A916DW71"/>
<protein>
    <submittedName>
        <fullName evidence="1">Uncharacterized protein</fullName>
    </submittedName>
</protein>
<dbReference type="Proteomes" id="UP001060919">
    <property type="component" value="Chromosome"/>
</dbReference>
<keyword evidence="2" id="KW-1185">Reference proteome</keyword>
<reference evidence="1" key="1">
    <citation type="submission" date="2022-09" db="EMBL/GenBank/DDBJ databases">
        <title>Aureispira anguillicida sp. nov., isolated from Leptocephalus of Japanese eel Anguilla japonica.</title>
        <authorList>
            <person name="Yuasa K."/>
            <person name="Mekata T."/>
            <person name="Ikunari K."/>
        </authorList>
    </citation>
    <scope>NUCLEOTIDE SEQUENCE</scope>
    <source>
        <strain evidence="1">EL160426</strain>
    </source>
</reference>
<name>A0A916DW71_9BACT</name>
<accession>A0A916DW71</accession>
<evidence type="ECO:0000313" key="2">
    <source>
        <dbReference type="Proteomes" id="UP001060919"/>
    </source>
</evidence>
<organism evidence="1 2">
    <name type="scientific">Aureispira anguillae</name>
    <dbReference type="NCBI Taxonomy" id="2864201"/>
    <lineage>
        <taxon>Bacteria</taxon>
        <taxon>Pseudomonadati</taxon>
        <taxon>Bacteroidota</taxon>
        <taxon>Saprospiria</taxon>
        <taxon>Saprospirales</taxon>
        <taxon>Saprospiraceae</taxon>
        <taxon>Aureispira</taxon>
    </lineage>
</organism>
<dbReference type="KEGG" id="aup:AsAng_0059400"/>
<sequence>MRVKRPFCAFLNKNRWVFNWFSEQQQVYFLASIPQNNS</sequence>
<evidence type="ECO:0000313" key="1">
    <source>
        <dbReference type="EMBL" id="BDS15156.1"/>
    </source>
</evidence>